<dbReference type="RefSeq" id="WP_084235302.1">
    <property type="nucleotide sequence ID" value="NZ_FWXW01000008.1"/>
</dbReference>
<dbReference type="InterPro" id="IPR001387">
    <property type="entry name" value="Cro/C1-type_HTH"/>
</dbReference>
<dbReference type="CDD" id="cd00093">
    <property type="entry name" value="HTH_XRE"/>
    <property type="match status" value="1"/>
</dbReference>
<keyword evidence="3" id="KW-1185">Reference proteome</keyword>
<name>A0A1W2C948_9FIRM</name>
<evidence type="ECO:0000313" key="2">
    <source>
        <dbReference type="EMBL" id="SMC81775.1"/>
    </source>
</evidence>
<dbReference type="SUPFAM" id="SSF47413">
    <property type="entry name" value="lambda repressor-like DNA-binding domains"/>
    <property type="match status" value="1"/>
</dbReference>
<protein>
    <recommendedName>
        <fullName evidence="1">HTH cro/C1-type domain-containing protein</fullName>
    </recommendedName>
</protein>
<proteinExistence type="predicted"/>
<evidence type="ECO:0000313" key="3">
    <source>
        <dbReference type="Proteomes" id="UP000192790"/>
    </source>
</evidence>
<reference evidence="2 3" key="1">
    <citation type="submission" date="2017-04" db="EMBL/GenBank/DDBJ databases">
        <authorList>
            <person name="Afonso C.L."/>
            <person name="Miller P.J."/>
            <person name="Scott M.A."/>
            <person name="Spackman E."/>
            <person name="Goraichik I."/>
            <person name="Dimitrov K.M."/>
            <person name="Suarez D.L."/>
            <person name="Swayne D.E."/>
        </authorList>
    </citation>
    <scope>NUCLEOTIDE SEQUENCE [LARGE SCALE GENOMIC DNA]</scope>
    <source>
        <strain evidence="2 3">DSM 12816</strain>
    </source>
</reference>
<dbReference type="InterPro" id="IPR010982">
    <property type="entry name" value="Lambda_DNA-bd_dom_sf"/>
</dbReference>
<dbReference type="Gene3D" id="1.10.260.40">
    <property type="entry name" value="lambda repressor-like DNA-binding domains"/>
    <property type="match status" value="1"/>
</dbReference>
<dbReference type="AlphaFoldDB" id="A0A1W2C948"/>
<dbReference type="STRING" id="1122930.SAMN02745168_2625"/>
<dbReference type="OrthoDB" id="2645343at2"/>
<dbReference type="PROSITE" id="PS50943">
    <property type="entry name" value="HTH_CROC1"/>
    <property type="match status" value="1"/>
</dbReference>
<accession>A0A1W2C948</accession>
<dbReference type="Proteomes" id="UP000192790">
    <property type="component" value="Unassembled WGS sequence"/>
</dbReference>
<sequence>MKPRKDLPGNKNIIGSKVVTIRKAKHIKQKDFLAKLQTMGMDISATSLSRLEGQYRLVQDYEIVILAKALDITVEELLKQDNG</sequence>
<dbReference type="GO" id="GO:0003677">
    <property type="term" value="F:DNA binding"/>
    <property type="evidence" value="ECO:0007669"/>
    <property type="project" value="InterPro"/>
</dbReference>
<organism evidence="2 3">
    <name type="scientific">Papillibacter cinnamivorans DSM 12816</name>
    <dbReference type="NCBI Taxonomy" id="1122930"/>
    <lineage>
        <taxon>Bacteria</taxon>
        <taxon>Bacillati</taxon>
        <taxon>Bacillota</taxon>
        <taxon>Clostridia</taxon>
        <taxon>Eubacteriales</taxon>
        <taxon>Oscillospiraceae</taxon>
        <taxon>Papillibacter</taxon>
    </lineage>
</organism>
<gene>
    <name evidence="2" type="ORF">SAMN02745168_2625</name>
</gene>
<dbReference type="EMBL" id="FWXW01000008">
    <property type="protein sequence ID" value="SMC81775.1"/>
    <property type="molecule type" value="Genomic_DNA"/>
</dbReference>
<feature type="domain" description="HTH cro/C1-type" evidence="1">
    <location>
        <begin position="41"/>
        <end position="77"/>
    </location>
</feature>
<evidence type="ECO:0000259" key="1">
    <source>
        <dbReference type="PROSITE" id="PS50943"/>
    </source>
</evidence>